<gene>
    <name evidence="2" type="ORF">DPMN_141628</name>
</gene>
<keyword evidence="3" id="KW-1185">Reference proteome</keyword>
<reference evidence="2" key="2">
    <citation type="submission" date="2020-11" db="EMBL/GenBank/DDBJ databases">
        <authorList>
            <person name="McCartney M.A."/>
            <person name="Auch B."/>
            <person name="Kono T."/>
            <person name="Mallez S."/>
            <person name="Becker A."/>
            <person name="Gohl D.M."/>
            <person name="Silverstein K.A.T."/>
            <person name="Koren S."/>
            <person name="Bechman K.B."/>
            <person name="Herman A."/>
            <person name="Abrahante J.E."/>
            <person name="Garbe J."/>
        </authorList>
    </citation>
    <scope>NUCLEOTIDE SEQUENCE</scope>
    <source>
        <strain evidence="2">Duluth1</strain>
        <tissue evidence="2">Whole animal</tissue>
    </source>
</reference>
<dbReference type="EMBL" id="JAIWYP010000006">
    <property type="protein sequence ID" value="KAH3813176.1"/>
    <property type="molecule type" value="Genomic_DNA"/>
</dbReference>
<name>A0A9D4GD06_DREPO</name>
<dbReference type="Proteomes" id="UP000828390">
    <property type="component" value="Unassembled WGS sequence"/>
</dbReference>
<evidence type="ECO:0000313" key="2">
    <source>
        <dbReference type="EMBL" id="KAH3813176.1"/>
    </source>
</evidence>
<feature type="region of interest" description="Disordered" evidence="1">
    <location>
        <begin position="34"/>
        <end position="58"/>
    </location>
</feature>
<accession>A0A9D4GD06</accession>
<reference evidence="2" key="1">
    <citation type="journal article" date="2019" name="bioRxiv">
        <title>The Genome of the Zebra Mussel, Dreissena polymorpha: A Resource for Invasive Species Research.</title>
        <authorList>
            <person name="McCartney M.A."/>
            <person name="Auch B."/>
            <person name="Kono T."/>
            <person name="Mallez S."/>
            <person name="Zhang Y."/>
            <person name="Obille A."/>
            <person name="Becker A."/>
            <person name="Abrahante J.E."/>
            <person name="Garbe J."/>
            <person name="Badalamenti J.P."/>
            <person name="Herman A."/>
            <person name="Mangelson H."/>
            <person name="Liachko I."/>
            <person name="Sullivan S."/>
            <person name="Sone E.D."/>
            <person name="Koren S."/>
            <person name="Silverstein K.A.T."/>
            <person name="Beckman K.B."/>
            <person name="Gohl D.M."/>
        </authorList>
    </citation>
    <scope>NUCLEOTIDE SEQUENCE</scope>
    <source>
        <strain evidence="2">Duluth1</strain>
        <tissue evidence="2">Whole animal</tissue>
    </source>
</reference>
<sequence>MVIVRRQTVVSLHRRKKEGCSVCGSVEDGRADLGQRDRPGFRGDGPMKIMELSKDGCT</sequence>
<protein>
    <submittedName>
        <fullName evidence="2">Uncharacterized protein</fullName>
    </submittedName>
</protein>
<evidence type="ECO:0000256" key="1">
    <source>
        <dbReference type="SAM" id="MobiDB-lite"/>
    </source>
</evidence>
<proteinExistence type="predicted"/>
<comment type="caution">
    <text evidence="2">The sequence shown here is derived from an EMBL/GenBank/DDBJ whole genome shotgun (WGS) entry which is preliminary data.</text>
</comment>
<evidence type="ECO:0000313" key="3">
    <source>
        <dbReference type="Proteomes" id="UP000828390"/>
    </source>
</evidence>
<organism evidence="2 3">
    <name type="scientific">Dreissena polymorpha</name>
    <name type="common">Zebra mussel</name>
    <name type="synonym">Mytilus polymorpha</name>
    <dbReference type="NCBI Taxonomy" id="45954"/>
    <lineage>
        <taxon>Eukaryota</taxon>
        <taxon>Metazoa</taxon>
        <taxon>Spiralia</taxon>
        <taxon>Lophotrochozoa</taxon>
        <taxon>Mollusca</taxon>
        <taxon>Bivalvia</taxon>
        <taxon>Autobranchia</taxon>
        <taxon>Heteroconchia</taxon>
        <taxon>Euheterodonta</taxon>
        <taxon>Imparidentia</taxon>
        <taxon>Neoheterodontei</taxon>
        <taxon>Myida</taxon>
        <taxon>Dreissenoidea</taxon>
        <taxon>Dreissenidae</taxon>
        <taxon>Dreissena</taxon>
    </lineage>
</organism>
<dbReference type="AlphaFoldDB" id="A0A9D4GD06"/>